<sequence length="129" mass="13194">MTARPHLQERTSGRRDRNRPGLGRILSSTLAKLMAIPVIAVATAVSIYIRTSPYPPAEALAHLIARAGCPAAAAIGLAGARMGELGYHDRNDPDGDGIACAPATAADGQVTVTKAGGAKFVRPKPAGDG</sequence>
<name>A0ABT2ZSJ9_9RHOB</name>
<dbReference type="Proteomes" id="UP001652564">
    <property type="component" value="Unassembled WGS sequence"/>
</dbReference>
<dbReference type="EMBL" id="JAOWKZ010000004">
    <property type="protein sequence ID" value="MCV2873736.1"/>
    <property type="molecule type" value="Genomic_DNA"/>
</dbReference>
<organism evidence="4 5">
    <name type="scientific">Albidovulum litorale</name>
    <dbReference type="NCBI Taxonomy" id="2984134"/>
    <lineage>
        <taxon>Bacteria</taxon>
        <taxon>Pseudomonadati</taxon>
        <taxon>Pseudomonadota</taxon>
        <taxon>Alphaproteobacteria</taxon>
        <taxon>Rhodobacterales</taxon>
        <taxon>Paracoccaceae</taxon>
        <taxon>Albidovulum</taxon>
    </lineage>
</organism>
<feature type="region of interest" description="Disordered" evidence="1">
    <location>
        <begin position="1"/>
        <end position="21"/>
    </location>
</feature>
<evidence type="ECO:0000256" key="2">
    <source>
        <dbReference type="SAM" id="Phobius"/>
    </source>
</evidence>
<dbReference type="RefSeq" id="WP_263740971.1">
    <property type="nucleotide sequence ID" value="NZ_JAOWKZ010000004.1"/>
</dbReference>
<evidence type="ECO:0000259" key="3">
    <source>
        <dbReference type="Pfam" id="PF05901"/>
    </source>
</evidence>
<accession>A0ABT2ZSJ9</accession>
<feature type="compositionally biased region" description="Basic and acidic residues" evidence="1">
    <location>
        <begin position="1"/>
        <end position="19"/>
    </location>
</feature>
<keyword evidence="2" id="KW-0812">Transmembrane</keyword>
<feature type="transmembrane region" description="Helical" evidence="2">
    <location>
        <begin position="61"/>
        <end position="80"/>
    </location>
</feature>
<evidence type="ECO:0000256" key="1">
    <source>
        <dbReference type="SAM" id="MobiDB-lite"/>
    </source>
</evidence>
<feature type="transmembrane region" description="Helical" evidence="2">
    <location>
        <begin position="21"/>
        <end position="49"/>
    </location>
</feature>
<reference evidence="4 5" key="1">
    <citation type="submission" date="2022-10" db="EMBL/GenBank/DDBJ databases">
        <title>Defluviimonas sp. nov., isolated from ocean surface sediments.</title>
        <authorList>
            <person name="He W."/>
            <person name="Wang L."/>
            <person name="Zhang D.-F."/>
        </authorList>
    </citation>
    <scope>NUCLEOTIDE SEQUENCE [LARGE SCALE GENOMIC DNA]</scope>
    <source>
        <strain evidence="4 5">WL0050</strain>
    </source>
</reference>
<evidence type="ECO:0000313" key="5">
    <source>
        <dbReference type="Proteomes" id="UP001652564"/>
    </source>
</evidence>
<dbReference type="InterPro" id="IPR008613">
    <property type="entry name" value="Excalibur_Ca-bd_domain"/>
</dbReference>
<feature type="domain" description="Excalibur calcium-binding" evidence="3">
    <location>
        <begin position="67"/>
        <end position="100"/>
    </location>
</feature>
<comment type="caution">
    <text evidence="4">The sequence shown here is derived from an EMBL/GenBank/DDBJ whole genome shotgun (WGS) entry which is preliminary data.</text>
</comment>
<proteinExistence type="predicted"/>
<dbReference type="Pfam" id="PF05901">
    <property type="entry name" value="Excalibur"/>
    <property type="match status" value="1"/>
</dbReference>
<gene>
    <name evidence="4" type="ORF">OEZ71_15665</name>
</gene>
<keyword evidence="5" id="KW-1185">Reference proteome</keyword>
<keyword evidence="2" id="KW-0472">Membrane</keyword>
<keyword evidence="2" id="KW-1133">Transmembrane helix</keyword>
<evidence type="ECO:0000313" key="4">
    <source>
        <dbReference type="EMBL" id="MCV2873736.1"/>
    </source>
</evidence>
<protein>
    <submittedName>
        <fullName evidence="4">Excalibur calcium-binding domain-containing protein</fullName>
    </submittedName>
</protein>